<protein>
    <submittedName>
        <fullName evidence="2">Uncharacterized protein</fullName>
    </submittedName>
</protein>
<reference evidence="2" key="1">
    <citation type="submission" date="2020-02" db="EMBL/GenBank/DDBJ databases">
        <authorList>
            <person name="Meier V. D."/>
        </authorList>
    </citation>
    <scope>NUCLEOTIDE SEQUENCE</scope>
    <source>
        <strain evidence="2">AVDCRST_MAG89</strain>
    </source>
</reference>
<dbReference type="EMBL" id="CADCTV010000035">
    <property type="protein sequence ID" value="CAA9296294.1"/>
    <property type="molecule type" value="Genomic_DNA"/>
</dbReference>
<proteinExistence type="predicted"/>
<feature type="compositionally biased region" description="Basic and acidic residues" evidence="1">
    <location>
        <begin position="69"/>
        <end position="87"/>
    </location>
</feature>
<feature type="region of interest" description="Disordered" evidence="1">
    <location>
        <begin position="1"/>
        <end position="30"/>
    </location>
</feature>
<accession>A0A6J4K5A9</accession>
<feature type="non-terminal residue" evidence="2">
    <location>
        <position position="147"/>
    </location>
</feature>
<feature type="region of interest" description="Disordered" evidence="1">
    <location>
        <begin position="46"/>
        <end position="108"/>
    </location>
</feature>
<feature type="compositionally biased region" description="Basic residues" evidence="1">
    <location>
        <begin position="46"/>
        <end position="61"/>
    </location>
</feature>
<gene>
    <name evidence="2" type="ORF">AVDCRST_MAG89-152</name>
</gene>
<dbReference type="AlphaFoldDB" id="A0A6J4K5A9"/>
<sequence length="147" mass="16229">VGRRLPPAERVGRGGDQRGHGGPHRVAGALPDRSLVRLPPRRLLQRHRYGGRLSHRRHLPRPPRAGVRQGREGQGEGVLRRRLDRQRVALGNGGGGRERRVAGRGRGPVVARREVGGRPVLVAARPKGQQQHQRFRGRPHGDLPGEV</sequence>
<name>A0A6J4K5A9_9BACT</name>
<evidence type="ECO:0000313" key="2">
    <source>
        <dbReference type="EMBL" id="CAA9296294.1"/>
    </source>
</evidence>
<feature type="non-terminal residue" evidence="2">
    <location>
        <position position="1"/>
    </location>
</feature>
<evidence type="ECO:0000256" key="1">
    <source>
        <dbReference type="SAM" id="MobiDB-lite"/>
    </source>
</evidence>
<organism evidence="2">
    <name type="scientific">uncultured Gemmatimonadota bacterium</name>
    <dbReference type="NCBI Taxonomy" id="203437"/>
    <lineage>
        <taxon>Bacteria</taxon>
        <taxon>Pseudomonadati</taxon>
        <taxon>Gemmatimonadota</taxon>
        <taxon>environmental samples</taxon>
    </lineage>
</organism>
<feature type="region of interest" description="Disordered" evidence="1">
    <location>
        <begin position="124"/>
        <end position="147"/>
    </location>
</feature>
<feature type="compositionally biased region" description="Basic and acidic residues" evidence="1">
    <location>
        <begin position="1"/>
        <end position="19"/>
    </location>
</feature>